<dbReference type="InterPro" id="IPR050344">
    <property type="entry name" value="Peptidase_M1_aminopeptidases"/>
</dbReference>
<comment type="caution">
    <text evidence="2">The sequence shown here is derived from an EMBL/GenBank/DDBJ whole genome shotgun (WGS) entry which is preliminary data.</text>
</comment>
<organism evidence="2 3">
    <name type="scientific">Neiella marina</name>
    <dbReference type="NCBI Taxonomy" id="508461"/>
    <lineage>
        <taxon>Bacteria</taxon>
        <taxon>Pseudomonadati</taxon>
        <taxon>Pseudomonadota</taxon>
        <taxon>Gammaproteobacteria</taxon>
        <taxon>Alteromonadales</taxon>
        <taxon>Echinimonadaceae</taxon>
        <taxon>Neiella</taxon>
    </lineage>
</organism>
<dbReference type="GO" id="GO:0005737">
    <property type="term" value="C:cytoplasm"/>
    <property type="evidence" value="ECO:0007669"/>
    <property type="project" value="TreeGrafter"/>
</dbReference>
<dbReference type="GO" id="GO:0042277">
    <property type="term" value="F:peptide binding"/>
    <property type="evidence" value="ECO:0007669"/>
    <property type="project" value="TreeGrafter"/>
</dbReference>
<dbReference type="Gene3D" id="1.10.390.10">
    <property type="entry name" value="Neutral Protease Domain 2"/>
    <property type="match status" value="1"/>
</dbReference>
<dbReference type="GO" id="GO:0005615">
    <property type="term" value="C:extracellular space"/>
    <property type="evidence" value="ECO:0007669"/>
    <property type="project" value="TreeGrafter"/>
</dbReference>
<dbReference type="Proteomes" id="UP000619743">
    <property type="component" value="Unassembled WGS sequence"/>
</dbReference>
<evidence type="ECO:0000313" key="3">
    <source>
        <dbReference type="Proteomes" id="UP000619743"/>
    </source>
</evidence>
<dbReference type="GO" id="GO:0070006">
    <property type="term" value="F:metalloaminopeptidase activity"/>
    <property type="evidence" value="ECO:0007669"/>
    <property type="project" value="TreeGrafter"/>
</dbReference>
<dbReference type="Pfam" id="PF01433">
    <property type="entry name" value="Peptidase_M1"/>
    <property type="match status" value="1"/>
</dbReference>
<dbReference type="SUPFAM" id="SSF55486">
    <property type="entry name" value="Metalloproteases ('zincins'), catalytic domain"/>
    <property type="match status" value="1"/>
</dbReference>
<dbReference type="GO" id="GO:0008270">
    <property type="term" value="F:zinc ion binding"/>
    <property type="evidence" value="ECO:0007669"/>
    <property type="project" value="InterPro"/>
</dbReference>
<feature type="domain" description="Peptidase M1 membrane alanine aminopeptidase" evidence="1">
    <location>
        <begin position="364"/>
        <end position="569"/>
    </location>
</feature>
<keyword evidence="2" id="KW-0031">Aminopeptidase</keyword>
<dbReference type="PANTHER" id="PTHR11533">
    <property type="entry name" value="PROTEASE M1 ZINC METALLOPROTEASE"/>
    <property type="match status" value="1"/>
</dbReference>
<dbReference type="GO" id="GO:0043171">
    <property type="term" value="P:peptide catabolic process"/>
    <property type="evidence" value="ECO:0007669"/>
    <property type="project" value="TreeGrafter"/>
</dbReference>
<gene>
    <name evidence="2" type="primary">pepN</name>
    <name evidence="2" type="ORF">GCM10011369_03310</name>
</gene>
<dbReference type="OrthoDB" id="9814383at2"/>
<protein>
    <submittedName>
        <fullName evidence="2">Aminopeptidase</fullName>
    </submittedName>
</protein>
<accession>A0A8J2XMM6</accession>
<dbReference type="EMBL" id="BMDX01000001">
    <property type="protein sequence ID" value="GGA65212.1"/>
    <property type="molecule type" value="Genomic_DNA"/>
</dbReference>
<sequence>MLLVAHSVEAKEWPKNQPEDKFRQLEEILPTPNSYRTGSGAPGHEYWQQQVDYHIKVKLDDDNQRLQAHELITYTNNSPDTLSYLWVQLDQNRFKPDSDYNLSMPGVTRYEVKPRTEVGDKLSLKDFRGRVARQVFDGGYKITQVADGSGTELPHIINKTMMRIDLPTALAPGAQTQVQISWSHNIVEAKKHGGRGGYEYFERDDNYLYEIAQWFPRMAVYDDVNGWQNKQFLGRGEFALEFGDYTVEINAPADHIVASTGTLENPDQVLSQTQKQRLADAKGAKTPVMIVTEQEALANEKSRSKERKTWVFKAENVRDFAWASSRKFLWDAMTVKSGEQDVLAMSYYPEEGLPLWPTYSTQSIVHTIEQYNKYSFDYPYPVAISVNGPVGGMEYPMITFNGPRPEIDEDDRSKRTYSRRTKYGLISVIIHEIGHIYFPMIVNSDERQWTWMDEGLNTYLQFVAEQAWEENYPSRRGEPRNIVDYMASPNQVPIMTNSESILQFGNNAYGKPATALNILRETIVGRELFDHAFREYGKRWKFKRPMPADFFRTIEDASAVDLDWFWRGWFYSTDHVDISIDSVRVMSPDTKIPEVEQPFKRAQKQAEPTSITVIRNEGMARRVEQFPELKDFYNENDEFTVTNTDKNNYSSAKEKFEDWEQDLRNDHGFAYVIDFSNIGGLVMPLILQLDYQDGSSELVHIPAEIWRLNPKKTSKLLWRDKQLASVTLDPYWQTADVDLSNNYYPRQIMPSRLELYKSKPRKNLMKEAQAELKTDDKDSKEGN</sequence>
<keyword evidence="2" id="KW-0645">Protease</keyword>
<name>A0A8J2XMM6_9GAMM</name>
<keyword evidence="2" id="KW-0378">Hydrolase</keyword>
<evidence type="ECO:0000313" key="2">
    <source>
        <dbReference type="EMBL" id="GGA65212.1"/>
    </source>
</evidence>
<evidence type="ECO:0000259" key="1">
    <source>
        <dbReference type="Pfam" id="PF01433"/>
    </source>
</evidence>
<dbReference type="CDD" id="cd09604">
    <property type="entry name" value="M1_APN_like"/>
    <property type="match status" value="1"/>
</dbReference>
<keyword evidence="3" id="KW-1185">Reference proteome</keyword>
<dbReference type="InterPro" id="IPR027268">
    <property type="entry name" value="Peptidase_M4/M1_CTD_sf"/>
</dbReference>
<dbReference type="AlphaFoldDB" id="A0A8J2XMM6"/>
<dbReference type="PANTHER" id="PTHR11533:SF174">
    <property type="entry name" value="PUROMYCIN-SENSITIVE AMINOPEPTIDASE-RELATED"/>
    <property type="match status" value="1"/>
</dbReference>
<proteinExistence type="predicted"/>
<reference evidence="3" key="1">
    <citation type="journal article" date="2019" name="Int. J. Syst. Evol. Microbiol.">
        <title>The Global Catalogue of Microorganisms (GCM) 10K type strain sequencing project: providing services to taxonomists for standard genome sequencing and annotation.</title>
        <authorList>
            <consortium name="The Broad Institute Genomics Platform"/>
            <consortium name="The Broad Institute Genome Sequencing Center for Infectious Disease"/>
            <person name="Wu L."/>
            <person name="Ma J."/>
        </authorList>
    </citation>
    <scope>NUCLEOTIDE SEQUENCE [LARGE SCALE GENOMIC DNA]</scope>
    <source>
        <strain evidence="3">CGMCC 1.10130</strain>
    </source>
</reference>
<dbReference type="InterPro" id="IPR014782">
    <property type="entry name" value="Peptidase_M1_dom"/>
</dbReference>
<dbReference type="GO" id="GO:0016020">
    <property type="term" value="C:membrane"/>
    <property type="evidence" value="ECO:0007669"/>
    <property type="project" value="TreeGrafter"/>
</dbReference>